<dbReference type="RefSeq" id="WP_380040021.1">
    <property type="nucleotide sequence ID" value="NZ_JBHSEH010000015.1"/>
</dbReference>
<keyword evidence="2" id="KW-1185">Reference proteome</keyword>
<sequence length="142" mass="16107">MGHQQTALTVVTTHEDLSGGERAGLQLGDLVCIERRGFPWRVTRISAIRDGLITTAAGSTYDRHTGRRLTPERSIPDTLEVLTPDRRDSLLVLAFLQELTELHPKHLSVHDRGVVVQLARTFLAQREERGRDRFLHQLLLKQ</sequence>
<name>A0ABV8XQE7_9DEIO</name>
<organism evidence="1 2">
    <name type="scientific">Deinococcus navajonensis</name>
    <dbReference type="NCBI Taxonomy" id="309884"/>
    <lineage>
        <taxon>Bacteria</taxon>
        <taxon>Thermotogati</taxon>
        <taxon>Deinococcota</taxon>
        <taxon>Deinococci</taxon>
        <taxon>Deinococcales</taxon>
        <taxon>Deinococcaceae</taxon>
        <taxon>Deinococcus</taxon>
    </lineage>
</organism>
<evidence type="ECO:0000313" key="2">
    <source>
        <dbReference type="Proteomes" id="UP001595998"/>
    </source>
</evidence>
<reference evidence="2" key="1">
    <citation type="journal article" date="2019" name="Int. J. Syst. Evol. Microbiol.">
        <title>The Global Catalogue of Microorganisms (GCM) 10K type strain sequencing project: providing services to taxonomists for standard genome sequencing and annotation.</title>
        <authorList>
            <consortium name="The Broad Institute Genomics Platform"/>
            <consortium name="The Broad Institute Genome Sequencing Center for Infectious Disease"/>
            <person name="Wu L."/>
            <person name="Ma J."/>
        </authorList>
    </citation>
    <scope>NUCLEOTIDE SEQUENCE [LARGE SCALE GENOMIC DNA]</scope>
    <source>
        <strain evidence="2">CCUG 56029</strain>
    </source>
</reference>
<comment type="caution">
    <text evidence="1">The sequence shown here is derived from an EMBL/GenBank/DDBJ whole genome shotgun (WGS) entry which is preliminary data.</text>
</comment>
<dbReference type="Proteomes" id="UP001595998">
    <property type="component" value="Unassembled WGS sequence"/>
</dbReference>
<dbReference type="EMBL" id="JBHSEH010000015">
    <property type="protein sequence ID" value="MFC4426983.1"/>
    <property type="molecule type" value="Genomic_DNA"/>
</dbReference>
<evidence type="ECO:0000313" key="1">
    <source>
        <dbReference type="EMBL" id="MFC4426983.1"/>
    </source>
</evidence>
<proteinExistence type="predicted"/>
<accession>A0ABV8XQE7</accession>
<gene>
    <name evidence="1" type="ORF">ACFOZ9_12255</name>
</gene>
<protein>
    <submittedName>
        <fullName evidence="1">Uncharacterized protein</fullName>
    </submittedName>
</protein>